<evidence type="ECO:0000313" key="2">
    <source>
        <dbReference type="Proteomes" id="UP001334084"/>
    </source>
</evidence>
<keyword evidence="2" id="KW-1185">Reference proteome</keyword>
<accession>A0AAX4JAU1</accession>
<dbReference type="AlphaFoldDB" id="A0AAX4JAU1"/>
<gene>
    <name evidence="1" type="ORF">VNE69_03253</name>
</gene>
<evidence type="ECO:0000313" key="1">
    <source>
        <dbReference type="EMBL" id="WUR03041.1"/>
    </source>
</evidence>
<name>A0AAX4JAU1_9MICR</name>
<dbReference type="RefSeq" id="XP_065329186.1">
    <property type="nucleotide sequence ID" value="XM_065473114.1"/>
</dbReference>
<protein>
    <submittedName>
        <fullName evidence="1">DDE-TNP-IS1595 domain-containing protein</fullName>
    </submittedName>
</protein>
<dbReference type="EMBL" id="CP142728">
    <property type="protein sequence ID" value="WUR03041.1"/>
    <property type="molecule type" value="Genomic_DNA"/>
</dbReference>
<sequence length="160" mass="18299">MLTNEEINIAYEKIKEKLLKIKCSKCGKEVKKRQQKGNADRCIGKKCKNERSLFANTIFAKTHLDHILMLKILNLWLTKIPLLLIAKLLSISPSIVSRCLQRFLLDEVYHKYMKKAKGTLGSLEIIVEVGESTFGKRKYNVGHKVEGVWVLGMVERTLGL</sequence>
<dbReference type="Proteomes" id="UP001334084">
    <property type="component" value="Chromosome 3"/>
</dbReference>
<dbReference type="KEGG" id="vnx:VNE69_03253"/>
<organism evidence="1 2">
    <name type="scientific">Vairimorpha necatrix</name>
    <dbReference type="NCBI Taxonomy" id="6039"/>
    <lineage>
        <taxon>Eukaryota</taxon>
        <taxon>Fungi</taxon>
        <taxon>Fungi incertae sedis</taxon>
        <taxon>Microsporidia</taxon>
        <taxon>Nosematidae</taxon>
        <taxon>Vairimorpha</taxon>
    </lineage>
</organism>
<proteinExistence type="predicted"/>
<dbReference type="GeneID" id="90540849"/>
<reference evidence="1" key="1">
    <citation type="journal article" date="2024" name="BMC Genomics">
        <title>Functional annotation of a divergent genome using sequence and structure-based similarity.</title>
        <authorList>
            <person name="Svedberg D."/>
            <person name="Winiger R.R."/>
            <person name="Berg A."/>
            <person name="Sharma H."/>
            <person name="Tellgren-Roth C."/>
            <person name="Debrunner-Vossbrinck B.A."/>
            <person name="Vossbrinck C.R."/>
            <person name="Barandun J."/>
        </authorList>
    </citation>
    <scope>NUCLEOTIDE SEQUENCE</scope>
    <source>
        <strain evidence="1">Illinois isolate</strain>
    </source>
</reference>